<dbReference type="AlphaFoldDB" id="A0A399DXG1"/>
<dbReference type="SUPFAM" id="SSF52402">
    <property type="entry name" value="Adenine nucleotide alpha hydrolases-like"/>
    <property type="match status" value="1"/>
</dbReference>
<dbReference type="Gene3D" id="3.40.50.620">
    <property type="entry name" value="HUPs"/>
    <property type="match status" value="1"/>
</dbReference>
<reference evidence="2 3" key="1">
    <citation type="submission" date="2018-08" db="EMBL/GenBank/DDBJ databases">
        <title>Meiothermus cateniformans JCM 15151 genome sequencing project.</title>
        <authorList>
            <person name="Da Costa M.S."/>
            <person name="Albuquerque L."/>
            <person name="Raposo P."/>
            <person name="Froufe H.J.C."/>
            <person name="Barroso C.S."/>
            <person name="Egas C."/>
        </authorList>
    </citation>
    <scope>NUCLEOTIDE SEQUENCE [LARGE SCALE GENOMIC DNA]</scope>
    <source>
        <strain evidence="2 3">JCM 15151</strain>
    </source>
</reference>
<evidence type="ECO:0000313" key="2">
    <source>
        <dbReference type="EMBL" id="RIH76239.1"/>
    </source>
</evidence>
<organism evidence="2 3">
    <name type="scientific">Meiothermus taiwanensis</name>
    <dbReference type="NCBI Taxonomy" id="172827"/>
    <lineage>
        <taxon>Bacteria</taxon>
        <taxon>Thermotogati</taxon>
        <taxon>Deinococcota</taxon>
        <taxon>Deinococci</taxon>
        <taxon>Thermales</taxon>
        <taxon>Thermaceae</taxon>
        <taxon>Meiothermus</taxon>
    </lineage>
</organism>
<dbReference type="EMBL" id="QWKX01000047">
    <property type="protein sequence ID" value="RIH76239.1"/>
    <property type="molecule type" value="Genomic_DNA"/>
</dbReference>
<gene>
    <name evidence="2" type="ORF">Mcate_01855</name>
</gene>
<dbReference type="Proteomes" id="UP000266089">
    <property type="component" value="Unassembled WGS sequence"/>
</dbReference>
<sequence length="225" mass="24684">MPKRVLLSWSSGKDSAWALHILQQDPEVEVIGLLTTVNTTHGRVAMHSTRLALLEAQARAVGLPLHLVPLPWPCSNEVYERAMRAAIADGRRRGATHLAFGDLFLEEIRAYRVRQLQGTGLEPLFPLWHEPTGPLARRMIEAGLEAVVTCVDPRRLPPSFVGRTFDQAFLDNLPGGVDPCGENGEFHTCVLAGPMFRKPLCAAVGEVVERDGFYFADLVPAMPAG</sequence>
<dbReference type="RefSeq" id="WP_027888832.1">
    <property type="nucleotide sequence ID" value="NZ_JBHSXZ010000085.1"/>
</dbReference>
<dbReference type="CDD" id="cd01994">
    <property type="entry name" value="AANH_PF0828-like"/>
    <property type="match status" value="1"/>
</dbReference>
<evidence type="ECO:0000313" key="3">
    <source>
        <dbReference type="Proteomes" id="UP000266089"/>
    </source>
</evidence>
<dbReference type="Pfam" id="PF01902">
    <property type="entry name" value="Diphthami_syn_2"/>
    <property type="match status" value="1"/>
</dbReference>
<feature type="domain" description="Diphthamide synthase" evidence="1">
    <location>
        <begin position="4"/>
        <end position="201"/>
    </location>
</feature>
<protein>
    <recommendedName>
        <fullName evidence="1">Diphthamide synthase domain-containing protein</fullName>
    </recommendedName>
</protein>
<dbReference type="OrthoDB" id="3572539at2"/>
<accession>A0A399DXG1</accession>
<proteinExistence type="predicted"/>
<dbReference type="InterPro" id="IPR002761">
    <property type="entry name" value="Diphthami_syn_dom"/>
</dbReference>
<dbReference type="InterPro" id="IPR014729">
    <property type="entry name" value="Rossmann-like_a/b/a_fold"/>
</dbReference>
<comment type="caution">
    <text evidence="2">The sequence shown here is derived from an EMBL/GenBank/DDBJ whole genome shotgun (WGS) entry which is preliminary data.</text>
</comment>
<name>A0A399DXG1_9DEIN</name>
<evidence type="ECO:0000259" key="1">
    <source>
        <dbReference type="Pfam" id="PF01902"/>
    </source>
</evidence>
<dbReference type="Gene3D" id="3.90.1490.10">
    <property type="entry name" value="putative n-type atp pyrophosphatase, domain 2"/>
    <property type="match status" value="1"/>
</dbReference>